<dbReference type="EMBL" id="BMAW01097681">
    <property type="protein sequence ID" value="GFS80937.1"/>
    <property type="molecule type" value="Genomic_DNA"/>
</dbReference>
<comment type="caution">
    <text evidence="1">The sequence shown here is derived from an EMBL/GenBank/DDBJ whole genome shotgun (WGS) entry which is preliminary data.</text>
</comment>
<dbReference type="AlphaFoldDB" id="A0A8X6MWA9"/>
<gene>
    <name evidence="1" type="ORF">NPIL_62501</name>
</gene>
<keyword evidence="2" id="KW-1185">Reference proteome</keyword>
<proteinExistence type="predicted"/>
<sequence length="74" mass="8499">MYEDSHFTFHIFLKKEEAVQMDKAWFGVGKYLNSHDDLTADSNAEKVRDCYANGSFCSDRGGKSALCFILRILR</sequence>
<evidence type="ECO:0000313" key="1">
    <source>
        <dbReference type="EMBL" id="GFS80937.1"/>
    </source>
</evidence>
<protein>
    <submittedName>
        <fullName evidence="1">Uncharacterized protein</fullName>
    </submittedName>
</protein>
<reference evidence="1" key="1">
    <citation type="submission" date="2020-08" db="EMBL/GenBank/DDBJ databases">
        <title>Multicomponent nature underlies the extraordinary mechanical properties of spider dragline silk.</title>
        <authorList>
            <person name="Kono N."/>
            <person name="Nakamura H."/>
            <person name="Mori M."/>
            <person name="Yoshida Y."/>
            <person name="Ohtoshi R."/>
            <person name="Malay A.D."/>
            <person name="Moran D.A.P."/>
            <person name="Tomita M."/>
            <person name="Numata K."/>
            <person name="Arakawa K."/>
        </authorList>
    </citation>
    <scope>NUCLEOTIDE SEQUENCE</scope>
</reference>
<evidence type="ECO:0000313" key="2">
    <source>
        <dbReference type="Proteomes" id="UP000887013"/>
    </source>
</evidence>
<accession>A0A8X6MWA9</accession>
<name>A0A8X6MWA9_NEPPI</name>
<organism evidence="1 2">
    <name type="scientific">Nephila pilipes</name>
    <name type="common">Giant wood spider</name>
    <name type="synonym">Nephila maculata</name>
    <dbReference type="NCBI Taxonomy" id="299642"/>
    <lineage>
        <taxon>Eukaryota</taxon>
        <taxon>Metazoa</taxon>
        <taxon>Ecdysozoa</taxon>
        <taxon>Arthropoda</taxon>
        <taxon>Chelicerata</taxon>
        <taxon>Arachnida</taxon>
        <taxon>Araneae</taxon>
        <taxon>Araneomorphae</taxon>
        <taxon>Entelegynae</taxon>
        <taxon>Araneoidea</taxon>
        <taxon>Nephilidae</taxon>
        <taxon>Nephila</taxon>
    </lineage>
</organism>
<dbReference type="Proteomes" id="UP000887013">
    <property type="component" value="Unassembled WGS sequence"/>
</dbReference>